<keyword evidence="6 7" id="KW-0413">Isomerase</keyword>
<dbReference type="PATRIC" id="fig|1288963.3.peg.2677"/>
<accession>R7ZRR8</accession>
<proteinExistence type="inferred from homology"/>
<sequence length="253" mass="27321">MRKKIVAGNWKMNLNQADGQKLTSEIVNMIKDESIQDVTVVLNPPFVHLQGVKKLLEGASNIFLGAQNCSDKASGAYTGEISAAMLASFGVSYVIIGHSERREYFGETNAMLTEKVKLALENGLVPIFCCGEPLEIREEGTHEAYVTNQLTESLFGLSEEDMKKIVIAYEPIWAIGTGKTASSDQAQEMHAAIRAHLASHYGAEIANGISILYGGSCKPDNAQDIFSKPDVDGGLIGGASLKSRDFTDIVTSF</sequence>
<dbReference type="EMBL" id="AQHR01000073">
    <property type="protein sequence ID" value="EON76815.1"/>
    <property type="molecule type" value="Genomic_DNA"/>
</dbReference>
<dbReference type="Gene3D" id="3.20.20.70">
    <property type="entry name" value="Aldolase class I"/>
    <property type="match status" value="1"/>
</dbReference>
<protein>
    <recommendedName>
        <fullName evidence="7 8">Triosephosphate isomerase</fullName>
        <shortName evidence="7">TIM</shortName>
        <shortName evidence="7">TPI</shortName>
        <ecNumber evidence="7 8">5.3.1.1</ecNumber>
    </recommendedName>
    <alternativeName>
        <fullName evidence="7">Triose-phosphate isomerase</fullName>
    </alternativeName>
</protein>
<dbReference type="CDD" id="cd00311">
    <property type="entry name" value="TIM"/>
    <property type="match status" value="1"/>
</dbReference>
<reference evidence="9 10" key="1">
    <citation type="submission" date="2013-02" db="EMBL/GenBank/DDBJ databases">
        <title>A novel strain isolated from Lonar lake, Maharashtra, India.</title>
        <authorList>
            <person name="Singh A."/>
        </authorList>
    </citation>
    <scope>NUCLEOTIDE SEQUENCE [LARGE SCALE GENOMIC DNA]</scope>
    <source>
        <strain evidence="9 10">AK24</strain>
    </source>
</reference>
<comment type="pathway">
    <text evidence="7 8">Carbohydrate biosynthesis; gluconeogenesis.</text>
</comment>
<keyword evidence="10" id="KW-1185">Reference proteome</keyword>
<dbReference type="UniPathway" id="UPA00109">
    <property type="reaction ID" value="UER00189"/>
</dbReference>
<comment type="function">
    <text evidence="7">Involved in the gluconeogenesis. Catalyzes stereospecifically the conversion of dihydroxyacetone phosphate (DHAP) to D-glyceraldehyde-3-phosphate (G3P).</text>
</comment>
<keyword evidence="5 7" id="KW-0324">Glycolysis</keyword>
<comment type="caution">
    <text evidence="9">The sequence shown here is derived from an EMBL/GenBank/DDBJ whole genome shotgun (WGS) entry which is preliminary data.</text>
</comment>
<keyword evidence="4 7" id="KW-0963">Cytoplasm</keyword>
<dbReference type="UniPathway" id="UPA00138"/>
<dbReference type="AlphaFoldDB" id="R7ZRR8"/>
<evidence type="ECO:0000313" key="10">
    <source>
        <dbReference type="Proteomes" id="UP000013909"/>
    </source>
</evidence>
<evidence type="ECO:0000256" key="6">
    <source>
        <dbReference type="ARBA" id="ARBA00023235"/>
    </source>
</evidence>
<dbReference type="PANTHER" id="PTHR21139:SF42">
    <property type="entry name" value="TRIOSEPHOSPHATE ISOMERASE"/>
    <property type="match status" value="1"/>
</dbReference>
<comment type="catalytic activity">
    <reaction evidence="7 8">
        <text>D-glyceraldehyde 3-phosphate = dihydroxyacetone phosphate</text>
        <dbReference type="Rhea" id="RHEA:18585"/>
        <dbReference type="ChEBI" id="CHEBI:57642"/>
        <dbReference type="ChEBI" id="CHEBI:59776"/>
        <dbReference type="EC" id="5.3.1.1"/>
    </reaction>
</comment>
<dbReference type="SUPFAM" id="SSF51351">
    <property type="entry name" value="Triosephosphate isomerase (TIM)"/>
    <property type="match status" value="1"/>
</dbReference>
<dbReference type="OrthoDB" id="9809429at2"/>
<feature type="binding site" evidence="7">
    <location>
        <begin position="9"/>
        <end position="11"/>
    </location>
    <ligand>
        <name>substrate</name>
    </ligand>
</feature>
<dbReference type="GO" id="GO:0019563">
    <property type="term" value="P:glycerol catabolic process"/>
    <property type="evidence" value="ECO:0007669"/>
    <property type="project" value="TreeGrafter"/>
</dbReference>
<dbReference type="PROSITE" id="PS51440">
    <property type="entry name" value="TIM_2"/>
    <property type="match status" value="1"/>
</dbReference>
<evidence type="ECO:0000256" key="2">
    <source>
        <dbReference type="ARBA" id="ARBA00007422"/>
    </source>
</evidence>
<feature type="binding site" evidence="7">
    <location>
        <position position="216"/>
    </location>
    <ligand>
        <name>substrate</name>
    </ligand>
</feature>
<dbReference type="NCBIfam" id="TIGR00419">
    <property type="entry name" value="tim"/>
    <property type="match status" value="1"/>
</dbReference>
<evidence type="ECO:0000256" key="8">
    <source>
        <dbReference type="RuleBase" id="RU363013"/>
    </source>
</evidence>
<dbReference type="STRING" id="1232681.ADIS_2686"/>
<feature type="active site" description="Proton acceptor" evidence="7">
    <location>
        <position position="170"/>
    </location>
</feature>
<evidence type="ECO:0000256" key="4">
    <source>
        <dbReference type="ARBA" id="ARBA00022490"/>
    </source>
</evidence>
<dbReference type="PANTHER" id="PTHR21139">
    <property type="entry name" value="TRIOSEPHOSPHATE ISOMERASE"/>
    <property type="match status" value="1"/>
</dbReference>
<dbReference type="Pfam" id="PF00121">
    <property type="entry name" value="TIM"/>
    <property type="match status" value="1"/>
</dbReference>
<dbReference type="RefSeq" id="WP_010854821.1">
    <property type="nucleotide sequence ID" value="NZ_AQHR01000073.1"/>
</dbReference>
<organism evidence="9 10">
    <name type="scientific">Lunatimonas lonarensis</name>
    <dbReference type="NCBI Taxonomy" id="1232681"/>
    <lineage>
        <taxon>Bacteria</taxon>
        <taxon>Pseudomonadati</taxon>
        <taxon>Bacteroidota</taxon>
        <taxon>Cytophagia</taxon>
        <taxon>Cytophagales</taxon>
        <taxon>Cyclobacteriaceae</taxon>
    </lineage>
</organism>
<comment type="pathway">
    <text evidence="1 7 8">Carbohydrate degradation; glycolysis; D-glyceraldehyde 3-phosphate from glycerone phosphate: step 1/1.</text>
</comment>
<dbReference type="PROSITE" id="PS00171">
    <property type="entry name" value="TIM_1"/>
    <property type="match status" value="1"/>
</dbReference>
<dbReference type="GO" id="GO:0005829">
    <property type="term" value="C:cytosol"/>
    <property type="evidence" value="ECO:0007669"/>
    <property type="project" value="TreeGrafter"/>
</dbReference>
<dbReference type="InterPro" id="IPR013785">
    <property type="entry name" value="Aldolase_TIM"/>
</dbReference>
<comment type="subcellular location">
    <subcellularLocation>
        <location evidence="7 8">Cytoplasm</location>
    </subcellularLocation>
</comment>
<dbReference type="Proteomes" id="UP000013909">
    <property type="component" value="Unassembled WGS sequence"/>
</dbReference>
<dbReference type="EC" id="5.3.1.1" evidence="7 8"/>
<evidence type="ECO:0000256" key="1">
    <source>
        <dbReference type="ARBA" id="ARBA00004680"/>
    </source>
</evidence>
<dbReference type="HAMAP" id="MF_00147_B">
    <property type="entry name" value="TIM_B"/>
    <property type="match status" value="1"/>
</dbReference>
<feature type="binding site" evidence="7">
    <location>
        <begin position="237"/>
        <end position="238"/>
    </location>
    <ligand>
        <name>substrate</name>
    </ligand>
</feature>
<evidence type="ECO:0000256" key="3">
    <source>
        <dbReference type="ARBA" id="ARBA00022432"/>
    </source>
</evidence>
<keyword evidence="3 7" id="KW-0312">Gluconeogenesis</keyword>
<evidence type="ECO:0000256" key="5">
    <source>
        <dbReference type="ARBA" id="ARBA00023152"/>
    </source>
</evidence>
<feature type="active site" description="Electrophile" evidence="7">
    <location>
        <position position="98"/>
    </location>
</feature>
<comment type="subunit">
    <text evidence="7 8">Homodimer.</text>
</comment>
<dbReference type="InterPro" id="IPR020861">
    <property type="entry name" value="Triosephosphate_isomerase_AS"/>
</dbReference>
<dbReference type="GO" id="GO:0046166">
    <property type="term" value="P:glyceraldehyde-3-phosphate biosynthetic process"/>
    <property type="evidence" value="ECO:0007669"/>
    <property type="project" value="TreeGrafter"/>
</dbReference>
<dbReference type="InterPro" id="IPR035990">
    <property type="entry name" value="TIM_sf"/>
</dbReference>
<gene>
    <name evidence="7" type="primary">tpiA</name>
    <name evidence="9" type="ORF">ADIS_2686</name>
</gene>
<name>R7ZRR8_9BACT</name>
<dbReference type="FunFam" id="3.20.20.70:FF:000016">
    <property type="entry name" value="Triosephosphate isomerase"/>
    <property type="match status" value="1"/>
</dbReference>
<dbReference type="InterPro" id="IPR022896">
    <property type="entry name" value="TrioseP_Isoase_bac/euk"/>
</dbReference>
<evidence type="ECO:0000256" key="7">
    <source>
        <dbReference type="HAMAP-Rule" id="MF_00147"/>
    </source>
</evidence>
<feature type="binding site" evidence="7">
    <location>
        <position position="176"/>
    </location>
    <ligand>
        <name>substrate</name>
    </ligand>
</feature>
<comment type="similarity">
    <text evidence="2 7 8">Belongs to the triosephosphate isomerase family.</text>
</comment>
<dbReference type="GO" id="GO:0006094">
    <property type="term" value="P:gluconeogenesis"/>
    <property type="evidence" value="ECO:0007669"/>
    <property type="project" value="UniProtKB-UniRule"/>
</dbReference>
<dbReference type="InterPro" id="IPR000652">
    <property type="entry name" value="Triosephosphate_isomerase"/>
</dbReference>
<dbReference type="GO" id="GO:0006096">
    <property type="term" value="P:glycolytic process"/>
    <property type="evidence" value="ECO:0007669"/>
    <property type="project" value="UniProtKB-UniRule"/>
</dbReference>
<dbReference type="GO" id="GO:0004807">
    <property type="term" value="F:triose-phosphate isomerase activity"/>
    <property type="evidence" value="ECO:0007669"/>
    <property type="project" value="UniProtKB-UniRule"/>
</dbReference>
<evidence type="ECO:0000313" key="9">
    <source>
        <dbReference type="EMBL" id="EON76815.1"/>
    </source>
</evidence>